<dbReference type="GO" id="GO:0009007">
    <property type="term" value="F:site-specific DNA-methyltransferase (adenine-specific) activity"/>
    <property type="evidence" value="ECO:0007669"/>
    <property type="project" value="UniProtKB-EC"/>
</dbReference>
<dbReference type="Pfam" id="PF01555">
    <property type="entry name" value="N6_N4_Mtase"/>
    <property type="match status" value="1"/>
</dbReference>
<evidence type="ECO:0000313" key="7">
    <source>
        <dbReference type="Proteomes" id="UP001191019"/>
    </source>
</evidence>
<evidence type="ECO:0000259" key="5">
    <source>
        <dbReference type="SMART" id="SM00470"/>
    </source>
</evidence>
<keyword evidence="1 6" id="KW-0489">Methyltransferase</keyword>
<dbReference type="Gene3D" id="3.90.1530.10">
    <property type="entry name" value="Conserved hypothetical protein from pyrococcus furiosus pfu- 392566-001, ParB domain"/>
    <property type="match status" value="1"/>
</dbReference>
<evidence type="ECO:0000256" key="1">
    <source>
        <dbReference type="ARBA" id="ARBA00022603"/>
    </source>
</evidence>
<proteinExistence type="inferred from homology"/>
<evidence type="ECO:0000256" key="4">
    <source>
        <dbReference type="SAM" id="MobiDB-lite"/>
    </source>
</evidence>
<dbReference type="PRINTS" id="PR00508">
    <property type="entry name" value="S21N4MTFRASE"/>
</dbReference>
<dbReference type="InterPro" id="IPR001091">
    <property type="entry name" value="RM_Methyltransferase"/>
</dbReference>
<dbReference type="EMBL" id="PRLM01000006">
    <property type="protein sequence ID" value="RYC74368.1"/>
    <property type="molecule type" value="Genomic_DNA"/>
</dbReference>
<keyword evidence="2 6" id="KW-0808">Transferase</keyword>
<name>A0ABY0FMF9_9BACT</name>
<accession>A0ABY0FMF9</accession>
<dbReference type="SUPFAM" id="SSF110849">
    <property type="entry name" value="ParB/Sulfiredoxin"/>
    <property type="match status" value="1"/>
</dbReference>
<comment type="caution">
    <text evidence="6">The sequence shown here is derived from an EMBL/GenBank/DDBJ whole genome shotgun (WGS) entry which is preliminary data.</text>
</comment>
<reference evidence="6 7" key="2">
    <citation type="journal article" date="2020" name="Cell Rep.">
        <title>Acquisition and Adaptation of Ultra-small Parasitic Reduced Genome Bacteria to Mammalian Hosts.</title>
        <authorList>
            <person name="McLean J.S."/>
            <person name="Bor B."/>
            <person name="Kerns K.A."/>
            <person name="Liu Q."/>
            <person name="To T.T."/>
            <person name="Solden L."/>
            <person name="Hendrickson E.L."/>
            <person name="Wrighton K."/>
            <person name="Shi W."/>
            <person name="He X."/>
        </authorList>
    </citation>
    <scope>NUCLEOTIDE SEQUENCE [LARGE SCALE GENOMIC DNA]</scope>
    <source>
        <strain evidence="6 7">TM7_G3_2_Rum_HOT_351B</strain>
    </source>
</reference>
<protein>
    <recommendedName>
        <fullName evidence="3">Methyltransferase</fullName>
        <ecNumber evidence="3">2.1.1.-</ecNumber>
    </recommendedName>
</protein>
<dbReference type="SUPFAM" id="SSF53335">
    <property type="entry name" value="S-adenosyl-L-methionine-dependent methyltransferases"/>
    <property type="match status" value="1"/>
</dbReference>
<feature type="domain" description="ParB-like N-terminal" evidence="5">
    <location>
        <begin position="2"/>
        <end position="94"/>
    </location>
</feature>
<dbReference type="InterPro" id="IPR003115">
    <property type="entry name" value="ParB_N"/>
</dbReference>
<dbReference type="InterPro" id="IPR036086">
    <property type="entry name" value="ParB/Sulfiredoxin_sf"/>
</dbReference>
<dbReference type="GO" id="GO:0032259">
    <property type="term" value="P:methylation"/>
    <property type="evidence" value="ECO:0007669"/>
    <property type="project" value="UniProtKB-KW"/>
</dbReference>
<reference evidence="6 7" key="1">
    <citation type="journal article" date="2018" name="bioRxiv">
        <title>Evidence of independent acquisition and adaption of ultra-small bacteria to human hosts across the highly diverse yet reduced genomes of the phylum Saccharibacteria.</title>
        <authorList>
            <person name="McLean J.S."/>
            <person name="Bor B."/>
            <person name="To T.T."/>
            <person name="Liu Q."/>
            <person name="Kearns K.A."/>
            <person name="Solden L.M."/>
            <person name="Wrighton K.C."/>
            <person name="He X."/>
            <person name="Shi W."/>
        </authorList>
    </citation>
    <scope>NUCLEOTIDE SEQUENCE [LARGE SCALE GENOMIC DNA]</scope>
    <source>
        <strain evidence="6 7">TM7_G3_2_Rum_HOT_351B</strain>
    </source>
</reference>
<organism evidence="6 7">
    <name type="scientific">Candidatus Nanosyncoccus alces</name>
    <dbReference type="NCBI Taxonomy" id="2171997"/>
    <lineage>
        <taxon>Bacteria</taxon>
        <taxon>Candidatus Saccharimonadota</taxon>
        <taxon>Candidatus Nanosyncoccalia</taxon>
        <taxon>Candidatus Nanosyncoccales</taxon>
        <taxon>Candidatus Nanosyncoccaceae</taxon>
        <taxon>Candidatus Nanosyncoccus</taxon>
    </lineage>
</organism>
<feature type="region of interest" description="Disordered" evidence="4">
    <location>
        <begin position="411"/>
        <end position="432"/>
    </location>
</feature>
<dbReference type="Gene3D" id="3.40.50.150">
    <property type="entry name" value="Vaccinia Virus protein VP39"/>
    <property type="match status" value="1"/>
</dbReference>
<dbReference type="SMART" id="SM00470">
    <property type="entry name" value="ParB"/>
    <property type="match status" value="1"/>
</dbReference>
<dbReference type="PANTHER" id="PTHR13370">
    <property type="entry name" value="RNA METHYLASE-RELATED"/>
    <property type="match status" value="1"/>
</dbReference>
<dbReference type="PIRSF" id="PIRSF036758">
    <property type="entry name" value="Aden_M_ParB"/>
    <property type="match status" value="1"/>
</dbReference>
<gene>
    <name evidence="6" type="primary">dpnA_2</name>
    <name evidence="6" type="ORF">G3RUM_00519</name>
</gene>
<keyword evidence="7" id="KW-1185">Reference proteome</keyword>
<dbReference type="InterPro" id="IPR002941">
    <property type="entry name" value="DNA_methylase_N4/N6"/>
</dbReference>
<evidence type="ECO:0000256" key="2">
    <source>
        <dbReference type="ARBA" id="ARBA00022679"/>
    </source>
</evidence>
<evidence type="ECO:0000256" key="3">
    <source>
        <dbReference type="RuleBase" id="RU362026"/>
    </source>
</evidence>
<dbReference type="Pfam" id="PF02195">
    <property type="entry name" value="ParB_N"/>
    <property type="match status" value="1"/>
</dbReference>
<dbReference type="RefSeq" id="WP_164998347.1">
    <property type="nucleotide sequence ID" value="NZ_PRLM01000006.1"/>
</dbReference>
<sequence>MEYRKLEDLRKLENNPRKISSEDFQILVKSIKDNPDYFEARPLLLSDRTGELVILAGNQRYDAAKVLGLKEVPTYLLKGLTEEREREIVIRDNVNNGEWDMDKLAEEWGDVDLSDWGLDIELDESEKEIEEDIAPELDEENEPISKYGEVYQLGEHRLMCGDSTKLEDVTKLMNGQIASLLYTDPPYGVNYTSKKCGSIKNDDLKDNVLYDFLYDAFSAAEGFVSPEAAVYCWFASSNHIEFRKALEDVGFVYKEELIWNKGMTLGRYDYHYAHEACMYLWRKDHHAKWYGGRDKKTVLGLKRRDLNEMKKEDLVKMLENFRNESTVWDFDRDKVTTYVHPTQKPVTLGANAMMNSSRPNQIVLDLFTGSGSSIIAAEQTGRICYGMELDPKFCDVIRKRYFRYINKIGPDESDEGWQEFTPKVEAKNGKKD</sequence>
<dbReference type="PANTHER" id="PTHR13370:SF3">
    <property type="entry name" value="TRNA (GUANINE(10)-N2)-METHYLTRANSFERASE HOMOLOG"/>
    <property type="match status" value="1"/>
</dbReference>
<feature type="compositionally biased region" description="Basic and acidic residues" evidence="4">
    <location>
        <begin position="422"/>
        <end position="432"/>
    </location>
</feature>
<dbReference type="EC" id="2.1.1.-" evidence="3"/>
<evidence type="ECO:0000313" key="6">
    <source>
        <dbReference type="EMBL" id="RYC74368.1"/>
    </source>
</evidence>
<dbReference type="Proteomes" id="UP001191019">
    <property type="component" value="Unassembled WGS sequence"/>
</dbReference>
<dbReference type="InterPro" id="IPR015840">
    <property type="entry name" value="DNA_MeTrfase_ParB"/>
</dbReference>
<comment type="similarity">
    <text evidence="3">Belongs to the N(4)/N(6)-methyltransferase family.</text>
</comment>
<dbReference type="InterPro" id="IPR029063">
    <property type="entry name" value="SAM-dependent_MTases_sf"/>
</dbReference>